<dbReference type="PRINTS" id="PR00598">
    <property type="entry name" value="HTHMARR"/>
</dbReference>
<keyword evidence="3" id="KW-1185">Reference proteome</keyword>
<dbReference type="EMBL" id="WBMR01000024">
    <property type="protein sequence ID" value="KAB2383627.1"/>
    <property type="molecule type" value="Genomic_DNA"/>
</dbReference>
<accession>A0A6L3W473</accession>
<evidence type="ECO:0000313" key="3">
    <source>
        <dbReference type="Proteomes" id="UP000483004"/>
    </source>
</evidence>
<dbReference type="InterPro" id="IPR036390">
    <property type="entry name" value="WH_DNA-bd_sf"/>
</dbReference>
<dbReference type="Proteomes" id="UP000483004">
    <property type="component" value="Unassembled WGS sequence"/>
</dbReference>
<evidence type="ECO:0000259" key="1">
    <source>
        <dbReference type="PROSITE" id="PS50995"/>
    </source>
</evidence>
<gene>
    <name evidence="2" type="ORF">F9B16_11900</name>
</gene>
<dbReference type="GO" id="GO:0003700">
    <property type="term" value="F:DNA-binding transcription factor activity"/>
    <property type="evidence" value="ECO:0007669"/>
    <property type="project" value="InterPro"/>
</dbReference>
<dbReference type="OrthoDB" id="3478887at2"/>
<dbReference type="PROSITE" id="PS50995">
    <property type="entry name" value="HTH_MARR_2"/>
    <property type="match status" value="1"/>
</dbReference>
<reference evidence="2 3" key="1">
    <citation type="submission" date="2019-09" db="EMBL/GenBank/DDBJ databases">
        <title>Actinomadura physcomitrii sp. nov., a novel actinomycete isolated from moss [Physcomitrium sphaericum (Ludw) Fuernr].</title>
        <authorList>
            <person name="Liu C."/>
            <person name="Zhuang X."/>
        </authorList>
    </citation>
    <scope>NUCLEOTIDE SEQUENCE [LARGE SCALE GENOMIC DNA]</scope>
    <source>
        <strain evidence="2 3">CYP1-1B</strain>
    </source>
</reference>
<protein>
    <submittedName>
        <fullName evidence="2">MarR family transcriptional regulator</fullName>
    </submittedName>
</protein>
<name>A0A6L3W473_9ACTN</name>
<comment type="caution">
    <text evidence="2">The sequence shown here is derived from an EMBL/GenBank/DDBJ whole genome shotgun (WGS) entry which is preliminary data.</text>
</comment>
<sequence length="152" mass="16436">MSNSYDGDVNAYERGTGFLLARLGSLTARSWTAFLAAHDLTQGQYAVLVTLGEHGPQGQRRLAGLVAVDARNIVAVLDALAGRGLVERRPDEADRRRRTVALTERGKALVTVVADAAAEEQDGFLRALDQAERAQLNLLLRRLYASHVDGPA</sequence>
<dbReference type="PANTHER" id="PTHR33164">
    <property type="entry name" value="TRANSCRIPTIONAL REGULATOR, MARR FAMILY"/>
    <property type="match status" value="1"/>
</dbReference>
<proteinExistence type="predicted"/>
<dbReference type="SUPFAM" id="SSF46785">
    <property type="entry name" value="Winged helix' DNA-binding domain"/>
    <property type="match status" value="1"/>
</dbReference>
<feature type="domain" description="HTH marR-type" evidence="1">
    <location>
        <begin position="1"/>
        <end position="145"/>
    </location>
</feature>
<dbReference type="Pfam" id="PF01047">
    <property type="entry name" value="MarR"/>
    <property type="match status" value="1"/>
</dbReference>
<dbReference type="SMART" id="SM00347">
    <property type="entry name" value="HTH_MARR"/>
    <property type="match status" value="1"/>
</dbReference>
<dbReference type="InterPro" id="IPR039422">
    <property type="entry name" value="MarR/SlyA-like"/>
</dbReference>
<evidence type="ECO:0000313" key="2">
    <source>
        <dbReference type="EMBL" id="KAB2383627.1"/>
    </source>
</evidence>
<dbReference type="AlphaFoldDB" id="A0A6L3W473"/>
<dbReference type="GO" id="GO:0006950">
    <property type="term" value="P:response to stress"/>
    <property type="evidence" value="ECO:0007669"/>
    <property type="project" value="TreeGrafter"/>
</dbReference>
<organism evidence="2 3">
    <name type="scientific">Actinomadura montaniterrae</name>
    <dbReference type="NCBI Taxonomy" id="1803903"/>
    <lineage>
        <taxon>Bacteria</taxon>
        <taxon>Bacillati</taxon>
        <taxon>Actinomycetota</taxon>
        <taxon>Actinomycetes</taxon>
        <taxon>Streptosporangiales</taxon>
        <taxon>Thermomonosporaceae</taxon>
        <taxon>Actinomadura</taxon>
    </lineage>
</organism>
<dbReference type="Gene3D" id="1.10.10.10">
    <property type="entry name" value="Winged helix-like DNA-binding domain superfamily/Winged helix DNA-binding domain"/>
    <property type="match status" value="1"/>
</dbReference>
<dbReference type="InterPro" id="IPR000835">
    <property type="entry name" value="HTH_MarR-typ"/>
</dbReference>
<dbReference type="InterPro" id="IPR036388">
    <property type="entry name" value="WH-like_DNA-bd_sf"/>
</dbReference>
<dbReference type="PANTHER" id="PTHR33164:SF95">
    <property type="entry name" value="TRANSCRIPTIONAL REGULATOR"/>
    <property type="match status" value="1"/>
</dbReference>